<proteinExistence type="predicted"/>
<protein>
    <recommendedName>
        <fullName evidence="2">NERD domain-containing protein</fullName>
    </recommendedName>
</protein>
<dbReference type="Pfam" id="PF01396">
    <property type="entry name" value="Zn_ribbon_Top1"/>
    <property type="match status" value="1"/>
</dbReference>
<reference evidence="3 4" key="1">
    <citation type="submission" date="2018-08" db="EMBL/GenBank/DDBJ databases">
        <title>A genome reference for cultivated species of the human gut microbiota.</title>
        <authorList>
            <person name="Zou Y."/>
            <person name="Xue W."/>
            <person name="Luo G."/>
        </authorList>
    </citation>
    <scope>NUCLEOTIDE SEQUENCE [LARGE SCALE GENOMIC DNA]</scope>
    <source>
        <strain evidence="3 4">AM22-22</strain>
    </source>
</reference>
<evidence type="ECO:0000313" key="4">
    <source>
        <dbReference type="Proteomes" id="UP000284095"/>
    </source>
</evidence>
<dbReference type="PROSITE" id="PS50965">
    <property type="entry name" value="NERD"/>
    <property type="match status" value="1"/>
</dbReference>
<feature type="coiled-coil region" evidence="1">
    <location>
        <begin position="230"/>
        <end position="257"/>
    </location>
</feature>
<comment type="caution">
    <text evidence="3">The sequence shown here is derived from an EMBL/GenBank/DDBJ whole genome shotgun (WGS) entry which is preliminary data.</text>
</comment>
<dbReference type="RefSeq" id="WP_118225666.1">
    <property type="nucleotide sequence ID" value="NZ_QRIC01000041.1"/>
</dbReference>
<dbReference type="GO" id="GO:0003916">
    <property type="term" value="F:DNA topoisomerase activity"/>
    <property type="evidence" value="ECO:0007669"/>
    <property type="project" value="InterPro"/>
</dbReference>
<accession>A0A414SPP4</accession>
<name>A0A414SPP4_9FIRM</name>
<keyword evidence="4" id="KW-1185">Reference proteome</keyword>
<keyword evidence="1" id="KW-0175">Coiled coil</keyword>
<dbReference type="Pfam" id="PF08378">
    <property type="entry name" value="NERD"/>
    <property type="match status" value="1"/>
</dbReference>
<dbReference type="AlphaFoldDB" id="A0A414SPP4"/>
<organism evidence="3 4">
    <name type="scientific">Dorea longicatena</name>
    <dbReference type="NCBI Taxonomy" id="88431"/>
    <lineage>
        <taxon>Bacteria</taxon>
        <taxon>Bacillati</taxon>
        <taxon>Bacillota</taxon>
        <taxon>Clostridia</taxon>
        <taxon>Lachnospirales</taxon>
        <taxon>Lachnospiraceae</taxon>
        <taxon>Dorea</taxon>
    </lineage>
</organism>
<evidence type="ECO:0000313" key="3">
    <source>
        <dbReference type="EMBL" id="RHG22193.1"/>
    </source>
</evidence>
<gene>
    <name evidence="3" type="ORF">DW265_13825</name>
</gene>
<feature type="domain" description="NERD" evidence="2">
    <location>
        <begin position="49"/>
        <end position="168"/>
    </location>
</feature>
<dbReference type="InterPro" id="IPR011528">
    <property type="entry name" value="NERD"/>
</dbReference>
<dbReference type="GO" id="GO:0003677">
    <property type="term" value="F:DNA binding"/>
    <property type="evidence" value="ECO:0007669"/>
    <property type="project" value="InterPro"/>
</dbReference>
<dbReference type="SUPFAM" id="SSF57783">
    <property type="entry name" value="Zinc beta-ribbon"/>
    <property type="match status" value="1"/>
</dbReference>
<evidence type="ECO:0000256" key="1">
    <source>
        <dbReference type="SAM" id="Coils"/>
    </source>
</evidence>
<dbReference type="EMBL" id="QRIC01000041">
    <property type="protein sequence ID" value="RHG22193.1"/>
    <property type="molecule type" value="Genomic_DNA"/>
</dbReference>
<dbReference type="Gene3D" id="3.30.65.10">
    <property type="entry name" value="Bacterial Topoisomerase I, domain 1"/>
    <property type="match status" value="1"/>
</dbReference>
<dbReference type="GO" id="GO:0005694">
    <property type="term" value="C:chromosome"/>
    <property type="evidence" value="ECO:0007669"/>
    <property type="project" value="InterPro"/>
</dbReference>
<dbReference type="GO" id="GO:0006265">
    <property type="term" value="P:DNA topological change"/>
    <property type="evidence" value="ECO:0007669"/>
    <property type="project" value="InterPro"/>
</dbReference>
<sequence length="323" mass="37275">MGIFSKPEVIILKESNSAKKYLELLEELLPKTSEEIKSKIEKEIIIVKAGIAGENNILFELKNSNMDMYVLQDIYIETEDGRGAQIDFIVITEKITFFIECKNLVGNIDVDSKGNFVRTVTYGRKKYKEGIYSPITQNERHMEIVKESKLENRNLLAGMIVKKSFHSLNRSLVVLANPKTVLNDRYAKKEVKEKVIRADQLITTIKKIVAESRMPSLSKKEMKEFAESFLKKNQENRKNYIEKYEELTKEIELEKGNTSKVEELKDNSTEESSLKETEMRLICPKCGKQLVLRTARRGANAGRQFYGCFNFPKCRFIMNIADE</sequence>
<evidence type="ECO:0000259" key="2">
    <source>
        <dbReference type="PROSITE" id="PS50965"/>
    </source>
</evidence>
<dbReference type="InterPro" id="IPR013498">
    <property type="entry name" value="Topo_IA_Znf"/>
</dbReference>
<dbReference type="Proteomes" id="UP000284095">
    <property type="component" value="Unassembled WGS sequence"/>
</dbReference>